<dbReference type="Pfam" id="PF00293">
    <property type="entry name" value="NUDIX"/>
    <property type="match status" value="1"/>
</dbReference>
<feature type="domain" description="Nudix hydrolase" evidence="13">
    <location>
        <begin position="6"/>
        <end position="130"/>
    </location>
</feature>
<keyword evidence="6" id="KW-0227">DNA damage</keyword>
<evidence type="ECO:0000256" key="8">
    <source>
        <dbReference type="ARBA" id="ARBA00022842"/>
    </source>
</evidence>
<evidence type="ECO:0000256" key="2">
    <source>
        <dbReference type="ARBA" id="ARBA00005582"/>
    </source>
</evidence>
<dbReference type="Proteomes" id="UP000242310">
    <property type="component" value="Unassembled WGS sequence"/>
</dbReference>
<comment type="caution">
    <text evidence="14">The sequence shown here is derived from an EMBL/GenBank/DDBJ whole genome shotgun (WGS) entry which is preliminary data.</text>
</comment>
<evidence type="ECO:0000256" key="5">
    <source>
        <dbReference type="ARBA" id="ARBA00022723"/>
    </source>
</evidence>
<dbReference type="InterPro" id="IPR020084">
    <property type="entry name" value="NUDIX_hydrolase_CS"/>
</dbReference>
<dbReference type="GO" id="GO:0044716">
    <property type="term" value="F:8-oxo-GDP phosphatase activity"/>
    <property type="evidence" value="ECO:0007669"/>
    <property type="project" value="TreeGrafter"/>
</dbReference>
<comment type="cofactor">
    <cofactor evidence="1">
        <name>Mg(2+)</name>
        <dbReference type="ChEBI" id="CHEBI:18420"/>
    </cofactor>
</comment>
<evidence type="ECO:0000256" key="9">
    <source>
        <dbReference type="ARBA" id="ARBA00023204"/>
    </source>
</evidence>
<dbReference type="GO" id="GO:0044715">
    <property type="term" value="F:8-oxo-dGDP phosphatase activity"/>
    <property type="evidence" value="ECO:0007669"/>
    <property type="project" value="TreeGrafter"/>
</dbReference>
<dbReference type="GO" id="GO:0046872">
    <property type="term" value="F:metal ion binding"/>
    <property type="evidence" value="ECO:0007669"/>
    <property type="project" value="UniProtKB-KW"/>
</dbReference>
<dbReference type="InterPro" id="IPR015797">
    <property type="entry name" value="NUDIX_hydrolase-like_dom_sf"/>
</dbReference>
<evidence type="ECO:0000256" key="4">
    <source>
        <dbReference type="ARBA" id="ARBA00022705"/>
    </source>
</evidence>
<evidence type="ECO:0000256" key="7">
    <source>
        <dbReference type="ARBA" id="ARBA00022801"/>
    </source>
</evidence>
<dbReference type="PRINTS" id="PR00502">
    <property type="entry name" value="NUDIXFAMILY"/>
</dbReference>
<sequence>MTLMKKEVHVVGAVIMEGDNILCAQRGATKTLAHKWEFPGGKIEAGETPEAALHREIEEELGAEIAIDHHIADCTYEYDFAVVHLATYACRLLSGEPVSEEHIRLAWRKRSELPELDWAAADWPTIDALTSG</sequence>
<dbReference type="InterPro" id="IPR047127">
    <property type="entry name" value="MutT-like"/>
</dbReference>
<keyword evidence="15" id="KW-1185">Reference proteome</keyword>
<dbReference type="EMBL" id="PYAV01000005">
    <property type="protein sequence ID" value="PSL46997.1"/>
    <property type="molecule type" value="Genomic_DNA"/>
</dbReference>
<gene>
    <name evidence="14" type="ORF">B0H94_105150</name>
</gene>
<comment type="similarity">
    <text evidence="2 12">Belongs to the Nudix hydrolase family.</text>
</comment>
<dbReference type="InterPro" id="IPR020476">
    <property type="entry name" value="Nudix_hydrolase"/>
</dbReference>
<dbReference type="GO" id="GO:0035539">
    <property type="term" value="F:8-oxo-7,8-dihydrodeoxyguanosine triphosphate pyrophosphatase activity"/>
    <property type="evidence" value="ECO:0007669"/>
    <property type="project" value="UniProtKB-EC"/>
</dbReference>
<evidence type="ECO:0000256" key="11">
    <source>
        <dbReference type="ARBA" id="ARBA00038905"/>
    </source>
</evidence>
<reference evidence="14 15" key="1">
    <citation type="submission" date="2018-03" db="EMBL/GenBank/DDBJ databases">
        <title>Genomic Encyclopedia of Type Strains, Phase III (KMG-III): the genomes of soil and plant-associated and newly described type strains.</title>
        <authorList>
            <person name="Whitman W."/>
        </authorList>
    </citation>
    <scope>NUCLEOTIDE SEQUENCE [LARGE SCALE GENOMIC DNA]</scope>
    <source>
        <strain evidence="14 15">CGMCC 1.07653</strain>
    </source>
</reference>
<protein>
    <recommendedName>
        <fullName evidence="11">8-oxo-dGTP diphosphatase</fullName>
        <ecNumber evidence="11">3.6.1.55</ecNumber>
    </recommendedName>
</protein>
<evidence type="ECO:0000256" key="10">
    <source>
        <dbReference type="ARBA" id="ARBA00035861"/>
    </source>
</evidence>
<dbReference type="AlphaFoldDB" id="A0A2P8HL98"/>
<dbReference type="PROSITE" id="PS00893">
    <property type="entry name" value="NUDIX_BOX"/>
    <property type="match status" value="1"/>
</dbReference>
<dbReference type="PROSITE" id="PS51462">
    <property type="entry name" value="NUDIX"/>
    <property type="match status" value="1"/>
</dbReference>
<comment type="catalytic activity">
    <reaction evidence="10">
        <text>8-oxo-dGTP + H2O = 8-oxo-dGMP + diphosphate + H(+)</text>
        <dbReference type="Rhea" id="RHEA:31575"/>
        <dbReference type="ChEBI" id="CHEBI:15377"/>
        <dbReference type="ChEBI" id="CHEBI:15378"/>
        <dbReference type="ChEBI" id="CHEBI:33019"/>
        <dbReference type="ChEBI" id="CHEBI:63224"/>
        <dbReference type="ChEBI" id="CHEBI:77896"/>
        <dbReference type="EC" id="3.6.1.55"/>
    </reaction>
</comment>
<proteinExistence type="inferred from homology"/>
<evidence type="ECO:0000256" key="3">
    <source>
        <dbReference type="ARBA" id="ARBA00022457"/>
    </source>
</evidence>
<dbReference type="EC" id="3.6.1.55" evidence="11"/>
<keyword evidence="7 12" id="KW-0378">Hydrolase</keyword>
<dbReference type="GO" id="GO:0008413">
    <property type="term" value="F:8-oxo-7,8-dihydroguanosine triphosphate pyrophosphatase activity"/>
    <property type="evidence" value="ECO:0007669"/>
    <property type="project" value="TreeGrafter"/>
</dbReference>
<dbReference type="SUPFAM" id="SSF55811">
    <property type="entry name" value="Nudix"/>
    <property type="match status" value="1"/>
</dbReference>
<keyword evidence="3" id="KW-0515">Mutator protein</keyword>
<dbReference type="Gene3D" id="3.90.79.10">
    <property type="entry name" value="Nucleoside Triphosphate Pyrophosphohydrolase"/>
    <property type="match status" value="1"/>
</dbReference>
<keyword evidence="9" id="KW-0234">DNA repair</keyword>
<dbReference type="GO" id="GO:0006260">
    <property type="term" value="P:DNA replication"/>
    <property type="evidence" value="ECO:0007669"/>
    <property type="project" value="UniProtKB-KW"/>
</dbReference>
<evidence type="ECO:0000313" key="14">
    <source>
        <dbReference type="EMBL" id="PSL46997.1"/>
    </source>
</evidence>
<evidence type="ECO:0000259" key="13">
    <source>
        <dbReference type="PROSITE" id="PS51462"/>
    </source>
</evidence>
<keyword evidence="5" id="KW-0479">Metal-binding</keyword>
<dbReference type="PANTHER" id="PTHR47707:SF1">
    <property type="entry name" value="NUDIX HYDROLASE FAMILY PROTEIN"/>
    <property type="match status" value="1"/>
</dbReference>
<dbReference type="PANTHER" id="PTHR47707">
    <property type="entry name" value="8-OXO-DGTP DIPHOSPHATASE"/>
    <property type="match status" value="1"/>
</dbReference>
<accession>A0A2P8HL98</accession>
<evidence type="ECO:0000313" key="15">
    <source>
        <dbReference type="Proteomes" id="UP000242310"/>
    </source>
</evidence>
<name>A0A2P8HL98_9BACI</name>
<keyword evidence="8" id="KW-0460">Magnesium</keyword>
<dbReference type="InterPro" id="IPR000086">
    <property type="entry name" value="NUDIX_hydrolase_dom"/>
</dbReference>
<dbReference type="GO" id="GO:0006281">
    <property type="term" value="P:DNA repair"/>
    <property type="evidence" value="ECO:0007669"/>
    <property type="project" value="UniProtKB-KW"/>
</dbReference>
<evidence type="ECO:0000256" key="6">
    <source>
        <dbReference type="ARBA" id="ARBA00022763"/>
    </source>
</evidence>
<evidence type="ECO:0000256" key="12">
    <source>
        <dbReference type="RuleBase" id="RU003476"/>
    </source>
</evidence>
<keyword evidence="4" id="KW-0235">DNA replication</keyword>
<evidence type="ECO:0000256" key="1">
    <source>
        <dbReference type="ARBA" id="ARBA00001946"/>
    </source>
</evidence>
<dbReference type="CDD" id="cd03425">
    <property type="entry name" value="NUDIX_MutT_NudA_like"/>
    <property type="match status" value="1"/>
</dbReference>
<organism evidence="14 15">
    <name type="scientific">Salsuginibacillus halophilus</name>
    <dbReference type="NCBI Taxonomy" id="517424"/>
    <lineage>
        <taxon>Bacteria</taxon>
        <taxon>Bacillati</taxon>
        <taxon>Bacillota</taxon>
        <taxon>Bacilli</taxon>
        <taxon>Bacillales</taxon>
        <taxon>Bacillaceae</taxon>
        <taxon>Salsuginibacillus</taxon>
    </lineage>
</organism>